<organism evidence="2 4">
    <name type="scientific">Cucumis melo var. makuwa</name>
    <name type="common">Oriental melon</name>
    <dbReference type="NCBI Taxonomy" id="1194695"/>
    <lineage>
        <taxon>Eukaryota</taxon>
        <taxon>Viridiplantae</taxon>
        <taxon>Streptophyta</taxon>
        <taxon>Embryophyta</taxon>
        <taxon>Tracheophyta</taxon>
        <taxon>Spermatophyta</taxon>
        <taxon>Magnoliopsida</taxon>
        <taxon>eudicotyledons</taxon>
        <taxon>Gunneridae</taxon>
        <taxon>Pentapetalae</taxon>
        <taxon>rosids</taxon>
        <taxon>fabids</taxon>
        <taxon>Cucurbitales</taxon>
        <taxon>Cucurbitaceae</taxon>
        <taxon>Benincaseae</taxon>
        <taxon>Cucumis</taxon>
    </lineage>
</organism>
<feature type="compositionally biased region" description="Basic and acidic residues" evidence="1">
    <location>
        <begin position="1"/>
        <end position="17"/>
    </location>
</feature>
<gene>
    <name evidence="3" type="ORF">E5676_scaffold1154G00150</name>
    <name evidence="2" type="ORF">E6C27_scaffold288G00470</name>
</gene>
<sequence>MNANGDDKDSDEAKENDGVNEDGDGTGLHIDELHNSIVSGKLKQNAGAKNYEQYNSY</sequence>
<accession>A0A5A7USR4</accession>
<evidence type="ECO:0000256" key="1">
    <source>
        <dbReference type="SAM" id="MobiDB-lite"/>
    </source>
</evidence>
<evidence type="ECO:0000313" key="3">
    <source>
        <dbReference type="EMBL" id="TYK02717.1"/>
    </source>
</evidence>
<feature type="region of interest" description="Disordered" evidence="1">
    <location>
        <begin position="1"/>
        <end position="30"/>
    </location>
</feature>
<reference evidence="4 5" key="1">
    <citation type="submission" date="2019-08" db="EMBL/GenBank/DDBJ databases">
        <title>Draft genome sequences of two oriental melons (Cucumis melo L. var makuwa).</title>
        <authorList>
            <person name="Kwon S.-Y."/>
        </authorList>
    </citation>
    <scope>NUCLEOTIDE SEQUENCE [LARGE SCALE GENOMIC DNA]</scope>
    <source>
        <strain evidence="5">cv. Chang Bougi</strain>
        <strain evidence="4">cv. SW 3</strain>
        <tissue evidence="2">Leaf</tissue>
    </source>
</reference>
<proteinExistence type="predicted"/>
<evidence type="ECO:0000313" key="4">
    <source>
        <dbReference type="Proteomes" id="UP000321393"/>
    </source>
</evidence>
<dbReference type="EMBL" id="SSTE01007373">
    <property type="protein sequence ID" value="KAA0056545.1"/>
    <property type="molecule type" value="Genomic_DNA"/>
</dbReference>
<name>A0A5A7USR4_CUCMM</name>
<comment type="caution">
    <text evidence="2">The sequence shown here is derived from an EMBL/GenBank/DDBJ whole genome shotgun (WGS) entry which is preliminary data.</text>
</comment>
<evidence type="ECO:0000313" key="5">
    <source>
        <dbReference type="Proteomes" id="UP000321947"/>
    </source>
</evidence>
<evidence type="ECO:0000313" key="2">
    <source>
        <dbReference type="EMBL" id="KAA0056545.1"/>
    </source>
</evidence>
<dbReference type="EMBL" id="SSTD01015385">
    <property type="protein sequence ID" value="TYK02717.1"/>
    <property type="molecule type" value="Genomic_DNA"/>
</dbReference>
<dbReference type="Proteomes" id="UP000321393">
    <property type="component" value="Unassembled WGS sequence"/>
</dbReference>
<dbReference type="AlphaFoldDB" id="A0A5A7USR4"/>
<protein>
    <submittedName>
        <fullName evidence="2">Uncharacterized protein</fullName>
    </submittedName>
</protein>
<dbReference type="Proteomes" id="UP000321947">
    <property type="component" value="Unassembled WGS sequence"/>
</dbReference>